<evidence type="ECO:0000256" key="1">
    <source>
        <dbReference type="SAM" id="MobiDB-lite"/>
    </source>
</evidence>
<proteinExistence type="predicted"/>
<dbReference type="Proteomes" id="UP001498398">
    <property type="component" value="Unassembled WGS sequence"/>
</dbReference>
<gene>
    <name evidence="2" type="ORF">VKT23_009343</name>
</gene>
<feature type="region of interest" description="Disordered" evidence="1">
    <location>
        <begin position="1"/>
        <end position="39"/>
    </location>
</feature>
<dbReference type="EMBL" id="JBANRG010000015">
    <property type="protein sequence ID" value="KAK7460624.1"/>
    <property type="molecule type" value="Genomic_DNA"/>
</dbReference>
<evidence type="ECO:0000313" key="3">
    <source>
        <dbReference type="Proteomes" id="UP001498398"/>
    </source>
</evidence>
<comment type="caution">
    <text evidence="2">The sequence shown here is derived from an EMBL/GenBank/DDBJ whole genome shotgun (WGS) entry which is preliminary data.</text>
</comment>
<name>A0ABR1JHS0_9AGAR</name>
<organism evidence="2 3">
    <name type="scientific">Marasmiellus scandens</name>
    <dbReference type="NCBI Taxonomy" id="2682957"/>
    <lineage>
        <taxon>Eukaryota</taxon>
        <taxon>Fungi</taxon>
        <taxon>Dikarya</taxon>
        <taxon>Basidiomycota</taxon>
        <taxon>Agaricomycotina</taxon>
        <taxon>Agaricomycetes</taxon>
        <taxon>Agaricomycetidae</taxon>
        <taxon>Agaricales</taxon>
        <taxon>Marasmiineae</taxon>
        <taxon>Omphalotaceae</taxon>
        <taxon>Marasmiellus</taxon>
    </lineage>
</organism>
<accession>A0ABR1JHS0</accession>
<keyword evidence="3" id="KW-1185">Reference proteome</keyword>
<reference evidence="2 3" key="1">
    <citation type="submission" date="2024-01" db="EMBL/GenBank/DDBJ databases">
        <title>A draft genome for the cacao thread blight pathogen Marasmiellus scandens.</title>
        <authorList>
            <person name="Baruah I.K."/>
            <person name="Leung J."/>
            <person name="Bukari Y."/>
            <person name="Amoako-Attah I."/>
            <person name="Meinhardt L.W."/>
            <person name="Bailey B.A."/>
            <person name="Cohen S.P."/>
        </authorList>
    </citation>
    <scope>NUCLEOTIDE SEQUENCE [LARGE SCALE GENOMIC DNA]</scope>
    <source>
        <strain evidence="2 3">GH-19</strain>
    </source>
</reference>
<feature type="compositionally biased region" description="Polar residues" evidence="1">
    <location>
        <begin position="27"/>
        <end position="38"/>
    </location>
</feature>
<protein>
    <submittedName>
        <fullName evidence="2">Uncharacterized protein</fullName>
    </submittedName>
</protein>
<sequence>MAKWIRPNSNIVGNLTAPRPKPDAPQKSKTNVPTTTSIRLDPIPTAGGIVHAQKRLLLL</sequence>
<evidence type="ECO:0000313" key="2">
    <source>
        <dbReference type="EMBL" id="KAK7460624.1"/>
    </source>
</evidence>